<proteinExistence type="predicted"/>
<evidence type="ECO:0000313" key="2">
    <source>
        <dbReference type="Proteomes" id="UP001179952"/>
    </source>
</evidence>
<reference evidence="1" key="2">
    <citation type="submission" date="2023-06" db="EMBL/GenBank/DDBJ databases">
        <authorList>
            <person name="Ma L."/>
            <person name="Liu K.-W."/>
            <person name="Li Z."/>
            <person name="Hsiao Y.-Y."/>
            <person name="Qi Y."/>
            <person name="Fu T."/>
            <person name="Tang G."/>
            <person name="Zhang D."/>
            <person name="Sun W.-H."/>
            <person name="Liu D.-K."/>
            <person name="Li Y."/>
            <person name="Chen G.-Z."/>
            <person name="Liu X.-D."/>
            <person name="Liao X.-Y."/>
            <person name="Jiang Y.-T."/>
            <person name="Yu X."/>
            <person name="Hao Y."/>
            <person name="Huang J."/>
            <person name="Zhao X.-W."/>
            <person name="Ke S."/>
            <person name="Chen Y.-Y."/>
            <person name="Wu W.-L."/>
            <person name="Hsu J.-L."/>
            <person name="Lin Y.-F."/>
            <person name="Huang M.-D."/>
            <person name="Li C.-Y."/>
            <person name="Huang L."/>
            <person name="Wang Z.-W."/>
            <person name="Zhao X."/>
            <person name="Zhong W.-Y."/>
            <person name="Peng D.-H."/>
            <person name="Ahmad S."/>
            <person name="Lan S."/>
            <person name="Zhang J.-S."/>
            <person name="Tsai W.-C."/>
            <person name="Van De Peer Y."/>
            <person name="Liu Z.-J."/>
        </authorList>
    </citation>
    <scope>NUCLEOTIDE SEQUENCE</scope>
    <source>
        <strain evidence="1">SCP</strain>
        <tissue evidence="1">Leaves</tissue>
    </source>
</reference>
<dbReference type="Proteomes" id="UP001179952">
    <property type="component" value="Unassembled WGS sequence"/>
</dbReference>
<comment type="caution">
    <text evidence="1">The sequence shown here is derived from an EMBL/GenBank/DDBJ whole genome shotgun (WGS) entry which is preliminary data.</text>
</comment>
<sequence>MNIFADKICNPTNLILLVEQGEEAIGEPPLEMLNLTLLDAQEEVEKTIQFLINCWHLLELFDLFDVFLQLLVAEVGVLPL</sequence>
<keyword evidence="2" id="KW-1185">Reference proteome</keyword>
<dbReference type="EMBL" id="JAUJYN010000011">
    <property type="protein sequence ID" value="KAK1261199.1"/>
    <property type="molecule type" value="Genomic_DNA"/>
</dbReference>
<gene>
    <name evidence="1" type="ORF">QJS04_geneDACA002332</name>
</gene>
<accession>A0AAV9AAM9</accession>
<evidence type="ECO:0000313" key="1">
    <source>
        <dbReference type="EMBL" id="KAK1261199.1"/>
    </source>
</evidence>
<dbReference type="AlphaFoldDB" id="A0AAV9AAM9"/>
<name>A0AAV9AAM9_ACOGR</name>
<organism evidence="1 2">
    <name type="scientific">Acorus gramineus</name>
    <name type="common">Dwarf sweet flag</name>
    <dbReference type="NCBI Taxonomy" id="55184"/>
    <lineage>
        <taxon>Eukaryota</taxon>
        <taxon>Viridiplantae</taxon>
        <taxon>Streptophyta</taxon>
        <taxon>Embryophyta</taxon>
        <taxon>Tracheophyta</taxon>
        <taxon>Spermatophyta</taxon>
        <taxon>Magnoliopsida</taxon>
        <taxon>Liliopsida</taxon>
        <taxon>Acoraceae</taxon>
        <taxon>Acorus</taxon>
    </lineage>
</organism>
<protein>
    <submittedName>
        <fullName evidence="1">Uncharacterized protein</fullName>
    </submittedName>
</protein>
<reference evidence="1" key="1">
    <citation type="journal article" date="2023" name="Nat. Commun.">
        <title>Diploid and tetraploid genomes of Acorus and the evolution of monocots.</title>
        <authorList>
            <person name="Ma L."/>
            <person name="Liu K.W."/>
            <person name="Li Z."/>
            <person name="Hsiao Y.Y."/>
            <person name="Qi Y."/>
            <person name="Fu T."/>
            <person name="Tang G.D."/>
            <person name="Zhang D."/>
            <person name="Sun W.H."/>
            <person name="Liu D.K."/>
            <person name="Li Y."/>
            <person name="Chen G.Z."/>
            <person name="Liu X.D."/>
            <person name="Liao X.Y."/>
            <person name="Jiang Y.T."/>
            <person name="Yu X."/>
            <person name="Hao Y."/>
            <person name="Huang J."/>
            <person name="Zhao X.W."/>
            <person name="Ke S."/>
            <person name="Chen Y.Y."/>
            <person name="Wu W.L."/>
            <person name="Hsu J.L."/>
            <person name="Lin Y.F."/>
            <person name="Huang M.D."/>
            <person name="Li C.Y."/>
            <person name="Huang L."/>
            <person name="Wang Z.W."/>
            <person name="Zhao X."/>
            <person name="Zhong W.Y."/>
            <person name="Peng D.H."/>
            <person name="Ahmad S."/>
            <person name="Lan S."/>
            <person name="Zhang J.S."/>
            <person name="Tsai W.C."/>
            <person name="Van de Peer Y."/>
            <person name="Liu Z.J."/>
        </authorList>
    </citation>
    <scope>NUCLEOTIDE SEQUENCE</scope>
    <source>
        <strain evidence="1">SCP</strain>
    </source>
</reference>